<feature type="transmembrane region" description="Helical" evidence="8">
    <location>
        <begin position="253"/>
        <end position="272"/>
    </location>
</feature>
<evidence type="ECO:0000256" key="1">
    <source>
        <dbReference type="ARBA" id="ARBA00004651"/>
    </source>
</evidence>
<feature type="transmembrane region" description="Helical" evidence="8">
    <location>
        <begin position="223"/>
        <end position="241"/>
    </location>
</feature>
<dbReference type="GO" id="GO:0005886">
    <property type="term" value="C:plasma membrane"/>
    <property type="evidence" value="ECO:0007669"/>
    <property type="project" value="UniProtKB-SubCell"/>
</dbReference>
<evidence type="ECO:0000256" key="7">
    <source>
        <dbReference type="ARBA" id="ARBA00023136"/>
    </source>
</evidence>
<organism evidence="9">
    <name type="scientific">Caldilineaceae bacterium SB0675_bin_29</name>
    <dbReference type="NCBI Taxonomy" id="2605266"/>
    <lineage>
        <taxon>Bacteria</taxon>
        <taxon>Bacillati</taxon>
        <taxon>Chloroflexota</taxon>
        <taxon>Caldilineae</taxon>
        <taxon>Caldilineales</taxon>
        <taxon>Caldilineaceae</taxon>
    </lineage>
</organism>
<feature type="transmembrane region" description="Helical" evidence="8">
    <location>
        <begin position="113"/>
        <end position="130"/>
    </location>
</feature>
<feature type="transmembrane region" description="Helical" evidence="8">
    <location>
        <begin position="169"/>
        <end position="186"/>
    </location>
</feature>
<dbReference type="GO" id="GO:0010041">
    <property type="term" value="P:response to iron(III) ion"/>
    <property type="evidence" value="ECO:0007669"/>
    <property type="project" value="TreeGrafter"/>
</dbReference>
<dbReference type="PANTHER" id="PTHR33908:SF3">
    <property type="entry name" value="UNDECAPRENYL PHOSPHATE-ALPHA-4-AMINO-4-DEOXY-L-ARABINOSE ARABINOSYL TRANSFERASE"/>
    <property type="match status" value="1"/>
</dbReference>
<feature type="transmembrane region" description="Helical" evidence="8">
    <location>
        <begin position="142"/>
        <end position="163"/>
    </location>
</feature>
<evidence type="ECO:0008006" key="10">
    <source>
        <dbReference type="Google" id="ProtNLM"/>
    </source>
</evidence>
<keyword evidence="5 8" id="KW-0812">Transmembrane</keyword>
<evidence type="ECO:0000256" key="8">
    <source>
        <dbReference type="SAM" id="Phobius"/>
    </source>
</evidence>
<accession>A0A6B1G249</accession>
<feature type="transmembrane region" description="Helical" evidence="8">
    <location>
        <begin position="326"/>
        <end position="344"/>
    </location>
</feature>
<feature type="transmembrane region" description="Helical" evidence="8">
    <location>
        <begin position="351"/>
        <end position="369"/>
    </location>
</feature>
<evidence type="ECO:0000256" key="5">
    <source>
        <dbReference type="ARBA" id="ARBA00022692"/>
    </source>
</evidence>
<protein>
    <recommendedName>
        <fullName evidence="10">Glycosyltransferase RgtA/B/C/D-like domain-containing protein</fullName>
    </recommendedName>
</protein>
<sequence>MPDRVSVVQSSHNVTKTRGKEHVLVPLVAVVIVIALTVVVVLMRLYRISDFPPGIINDEGANGVDALQVLQGHHNVFFAEKASGREALAIYATALATHFLGPSLLAFHLPPALASAGAVFAVFWLGLLLFDRDEQSGQLRPWRGLTVAGVAAGLMAASIGQTFLARGGFRANFLPLILALSLALLWRSWGHNGGRKTSWWGLGLAGACAGLLLYTYIPARFAPFLYLLFGLSFLIPFGAVAKARVKADWHKAAAFVAAAGLVAAPILIYFILHPEDFFFRSREISLSLDSHRTQLGAFLNNVVEYLLIFGARGDRNWEYNFAGKPLLNTWEALFFWAGVAISLWRWRKRPAYRLLLLWLGVMLLPAMLAFNRGQGPNSLRIIGAAPAAYLLVGVGIWETARLLRGRISLNNATAAAAAVGVLVTGFILVQGVIAYRTYFYEWVGTPQYYAAADAEIAEAAQVLNKQPSDAKSVFLIPYHLSNGHYGFDYLYQGDAPAHVIHSTMTHLPQRIESILEANEEVSSVRVVDWNNELGWIGGGEEYTVALLEKYGTYLGSEQHEYFQIHTFSDITLDSSWTFYESLGPPSVDYDGGISLLGIALGKGNTQLSTQQQINLGPERTFWIAKQWQTAPGLDKEYAVSLRLHDSEGGGVYQRDIVLLNPNYSRTSNWTPEQPVETLYHMEIPPDLKPGEYELRLVVYDYESLKPTVELGVWEPEEVIANLQVSESH</sequence>
<evidence type="ECO:0000313" key="9">
    <source>
        <dbReference type="EMBL" id="MYH60254.1"/>
    </source>
</evidence>
<reference evidence="9" key="1">
    <citation type="submission" date="2019-09" db="EMBL/GenBank/DDBJ databases">
        <title>Characterisation of the sponge microbiome using genome-centric metagenomics.</title>
        <authorList>
            <person name="Engelberts J.P."/>
            <person name="Robbins S.J."/>
            <person name="De Goeij J.M."/>
            <person name="Aranda M."/>
            <person name="Bell S.C."/>
            <person name="Webster N.S."/>
        </authorList>
    </citation>
    <scope>NUCLEOTIDE SEQUENCE</scope>
    <source>
        <strain evidence="9">SB0675_bin_29</strain>
    </source>
</reference>
<proteinExistence type="predicted"/>
<gene>
    <name evidence="9" type="ORF">F4148_00265</name>
</gene>
<dbReference type="PANTHER" id="PTHR33908">
    <property type="entry name" value="MANNOSYLTRANSFERASE YKCB-RELATED"/>
    <property type="match status" value="1"/>
</dbReference>
<dbReference type="EMBL" id="VYDA01000010">
    <property type="protein sequence ID" value="MYH60254.1"/>
    <property type="molecule type" value="Genomic_DNA"/>
</dbReference>
<dbReference type="GO" id="GO:0009103">
    <property type="term" value="P:lipopolysaccharide biosynthetic process"/>
    <property type="evidence" value="ECO:0007669"/>
    <property type="project" value="UniProtKB-ARBA"/>
</dbReference>
<feature type="transmembrane region" description="Helical" evidence="8">
    <location>
        <begin position="198"/>
        <end position="217"/>
    </location>
</feature>
<keyword evidence="2" id="KW-1003">Cell membrane</keyword>
<feature type="transmembrane region" description="Helical" evidence="8">
    <location>
        <begin position="23"/>
        <end position="46"/>
    </location>
</feature>
<dbReference type="AlphaFoldDB" id="A0A6B1G249"/>
<evidence type="ECO:0000256" key="3">
    <source>
        <dbReference type="ARBA" id="ARBA00022676"/>
    </source>
</evidence>
<keyword evidence="4" id="KW-0808">Transferase</keyword>
<keyword evidence="6 8" id="KW-1133">Transmembrane helix</keyword>
<comment type="subcellular location">
    <subcellularLocation>
        <location evidence="1">Cell membrane</location>
        <topology evidence="1">Multi-pass membrane protein</topology>
    </subcellularLocation>
</comment>
<comment type="caution">
    <text evidence="9">The sequence shown here is derived from an EMBL/GenBank/DDBJ whole genome shotgun (WGS) entry which is preliminary data.</text>
</comment>
<name>A0A6B1G249_9CHLR</name>
<keyword evidence="3" id="KW-0328">Glycosyltransferase</keyword>
<keyword evidence="7 8" id="KW-0472">Membrane</keyword>
<dbReference type="InterPro" id="IPR050297">
    <property type="entry name" value="LipidA_mod_glycosyltrf_83"/>
</dbReference>
<evidence type="ECO:0000256" key="6">
    <source>
        <dbReference type="ARBA" id="ARBA00022989"/>
    </source>
</evidence>
<dbReference type="GO" id="GO:0016763">
    <property type="term" value="F:pentosyltransferase activity"/>
    <property type="evidence" value="ECO:0007669"/>
    <property type="project" value="TreeGrafter"/>
</dbReference>
<evidence type="ECO:0000256" key="2">
    <source>
        <dbReference type="ARBA" id="ARBA00022475"/>
    </source>
</evidence>
<feature type="transmembrane region" description="Helical" evidence="8">
    <location>
        <begin position="381"/>
        <end position="400"/>
    </location>
</feature>
<feature type="transmembrane region" description="Helical" evidence="8">
    <location>
        <begin position="412"/>
        <end position="435"/>
    </location>
</feature>
<evidence type="ECO:0000256" key="4">
    <source>
        <dbReference type="ARBA" id="ARBA00022679"/>
    </source>
</evidence>